<protein>
    <recommendedName>
        <fullName evidence="4">Tyr recombinase domain-containing protein</fullName>
    </recommendedName>
</protein>
<dbReference type="Proteomes" id="UP001271263">
    <property type="component" value="Unassembled WGS sequence"/>
</dbReference>
<evidence type="ECO:0008006" key="4">
    <source>
        <dbReference type="Google" id="ProtNLM"/>
    </source>
</evidence>
<dbReference type="InterPro" id="IPR011010">
    <property type="entry name" value="DNA_brk_join_enz"/>
</dbReference>
<evidence type="ECO:0000313" key="3">
    <source>
        <dbReference type="Proteomes" id="UP001271263"/>
    </source>
</evidence>
<evidence type="ECO:0000256" key="1">
    <source>
        <dbReference type="ARBA" id="ARBA00023172"/>
    </source>
</evidence>
<dbReference type="Gene3D" id="1.10.443.10">
    <property type="entry name" value="Intergrase catalytic core"/>
    <property type="match status" value="1"/>
</dbReference>
<keyword evidence="3" id="KW-1185">Reference proteome</keyword>
<reference evidence="2 3" key="1">
    <citation type="journal article" date="2022" name="bioRxiv">
        <title>Prophages regulate Shewanella fidelis 3313 motility and biofilm formation: implications for gut colonization dynamics in Ciona robusta.</title>
        <authorList>
            <person name="Natarajan O."/>
            <person name="Gibboney S.L."/>
            <person name="Young M.N."/>
            <person name="Lim S.J."/>
            <person name="Pluta N."/>
            <person name="Atkinson C.G."/>
            <person name="Leigh B.A."/>
            <person name="Liberti A."/>
            <person name="Kees E.D."/>
            <person name="Breitbart M."/>
            <person name="Gralnick J.A."/>
            <person name="Dishaw L.J."/>
        </authorList>
    </citation>
    <scope>NUCLEOTIDE SEQUENCE [LARGE SCALE GENOMIC DNA]</scope>
    <source>
        <strain evidence="2 3">JG4066</strain>
    </source>
</reference>
<evidence type="ECO:0000313" key="2">
    <source>
        <dbReference type="EMBL" id="MDW4826595.1"/>
    </source>
</evidence>
<proteinExistence type="predicted"/>
<sequence length="208" mass="23683">LKHVSESDFNKLHEKADPVVKAYLDVVSLTGCRPAEVLNIVLGDGTALIESVKKDEKNSRGLDREVRFKNDADFEKLTRALGVIRDESKDKDNDKFLGAIQVRFDRLTKRVFPKKKGLCLYTLRHQFGSNLKASGLDRKEMAYIMGHRVTKSLNEYGSKKWGKSSVAVEAAQSYDGIKENHNTITNENRNEIMKERSHTKTTSFDYSR</sequence>
<feature type="non-terminal residue" evidence="2">
    <location>
        <position position="1"/>
    </location>
</feature>
<dbReference type="EMBL" id="JAPMLD010000022">
    <property type="protein sequence ID" value="MDW4826595.1"/>
    <property type="molecule type" value="Genomic_DNA"/>
</dbReference>
<gene>
    <name evidence="2" type="ORF">OS134_21235</name>
</gene>
<accession>A0ABU4HL04</accession>
<comment type="caution">
    <text evidence="2">The sequence shown here is derived from an EMBL/GenBank/DDBJ whole genome shotgun (WGS) entry which is preliminary data.</text>
</comment>
<dbReference type="InterPro" id="IPR013762">
    <property type="entry name" value="Integrase-like_cat_sf"/>
</dbReference>
<keyword evidence="1" id="KW-0233">DNA recombination</keyword>
<name>A0ABU4HL04_9GAMM</name>
<dbReference type="SUPFAM" id="SSF56349">
    <property type="entry name" value="DNA breaking-rejoining enzymes"/>
    <property type="match status" value="1"/>
</dbReference>
<organism evidence="2 3">
    <name type="scientific">Shewanella fidelis</name>
    <dbReference type="NCBI Taxonomy" id="173509"/>
    <lineage>
        <taxon>Bacteria</taxon>
        <taxon>Pseudomonadati</taxon>
        <taxon>Pseudomonadota</taxon>
        <taxon>Gammaproteobacteria</taxon>
        <taxon>Alteromonadales</taxon>
        <taxon>Shewanellaceae</taxon>
        <taxon>Shewanella</taxon>
    </lineage>
</organism>